<name>A0A7V8SZE7_9BACT</name>
<organism evidence="5 6">
    <name type="scientific">Candidatus Acidiferrum panamense</name>
    <dbReference type="NCBI Taxonomy" id="2741543"/>
    <lineage>
        <taxon>Bacteria</taxon>
        <taxon>Pseudomonadati</taxon>
        <taxon>Acidobacteriota</taxon>
        <taxon>Terriglobia</taxon>
        <taxon>Candidatus Acidiferrales</taxon>
        <taxon>Candidatus Acidiferrum</taxon>
    </lineage>
</organism>
<gene>
    <name evidence="5" type="ORF">HRJ53_24175</name>
</gene>
<keyword evidence="1" id="KW-0521">NADP</keyword>
<dbReference type="SUPFAM" id="SSF51735">
    <property type="entry name" value="NAD(P)-binding Rossmann-fold domains"/>
    <property type="match status" value="1"/>
</dbReference>
<dbReference type="Gene3D" id="3.40.50.720">
    <property type="entry name" value="NAD(P)-binding Rossmann-like Domain"/>
    <property type="match status" value="1"/>
</dbReference>
<reference evidence="5" key="1">
    <citation type="submission" date="2020-06" db="EMBL/GenBank/DDBJ databases">
        <title>Legume-microbial interactions unlock mineral nutrients during tropical forest succession.</title>
        <authorList>
            <person name="Epihov D.Z."/>
        </authorList>
    </citation>
    <scope>NUCLEOTIDE SEQUENCE [LARGE SCALE GENOMIC DNA]</scope>
    <source>
        <strain evidence="5">Pan2503</strain>
    </source>
</reference>
<dbReference type="Proteomes" id="UP000567293">
    <property type="component" value="Unassembled WGS sequence"/>
</dbReference>
<dbReference type="GO" id="GO:0008839">
    <property type="term" value="F:4-hydroxy-tetrahydrodipicolinate reductase"/>
    <property type="evidence" value="ECO:0007669"/>
    <property type="project" value="InterPro"/>
</dbReference>
<dbReference type="EMBL" id="JACDQQ010002336">
    <property type="protein sequence ID" value="MBA0088094.1"/>
    <property type="molecule type" value="Genomic_DNA"/>
</dbReference>
<dbReference type="InterPro" id="IPR000846">
    <property type="entry name" value="DapB_N"/>
</dbReference>
<evidence type="ECO:0000313" key="5">
    <source>
        <dbReference type="EMBL" id="MBA0088094.1"/>
    </source>
</evidence>
<dbReference type="GO" id="GO:0009089">
    <property type="term" value="P:lysine biosynthetic process via diaminopimelate"/>
    <property type="evidence" value="ECO:0007669"/>
    <property type="project" value="InterPro"/>
</dbReference>
<dbReference type="CDD" id="cd24146">
    <property type="entry name" value="nat-AmDH_N_like"/>
    <property type="match status" value="1"/>
</dbReference>
<comment type="caution">
    <text evidence="5">The sequence shown here is derived from an EMBL/GenBank/DDBJ whole genome shotgun (WGS) entry which is preliminary data.</text>
</comment>
<evidence type="ECO:0000256" key="1">
    <source>
        <dbReference type="ARBA" id="ARBA00022857"/>
    </source>
</evidence>
<evidence type="ECO:0000313" key="6">
    <source>
        <dbReference type="Proteomes" id="UP000567293"/>
    </source>
</evidence>
<feature type="domain" description="2,4-diaminopentanoate dehydrogenase C-terminal" evidence="4">
    <location>
        <begin position="142"/>
        <end position="267"/>
    </location>
</feature>
<dbReference type="Pfam" id="PF19328">
    <property type="entry name" value="DAP_DH_C"/>
    <property type="match status" value="1"/>
</dbReference>
<evidence type="ECO:0000259" key="4">
    <source>
        <dbReference type="Pfam" id="PF19328"/>
    </source>
</evidence>
<dbReference type="Pfam" id="PF01113">
    <property type="entry name" value="DapB_N"/>
    <property type="match status" value="1"/>
</dbReference>
<proteinExistence type="predicted"/>
<protein>
    <submittedName>
        <fullName evidence="5">Dihydrodipicolinate reductase</fullName>
    </submittedName>
</protein>
<sequence length="286" mass="30422">MKKKIRAIQYGVGPIGASIAKLMREKQAIEIIGAIDLDPAKAERDLGEVVGASDGPWGVKVFADAQEALDLNADVVIHSTSSSLGEVMGQLLACLEAQSCIVSTCEELSYPFRTHPELAAKLDAAAKEWGVALVGTGVNPGFVMDKLVVTLAAVSQRIEQAKALRIVDASKRRIPLQKKIGAGMTVDEFRAQVKAGVIKHVGLPESVAMVADSLNLPVETISETIEPKVATERVATEYITVEKGQAAGVHQIGRGLSKDGKELVYLELQMYVGAKDPSDTITLTGH</sequence>
<dbReference type="InterPro" id="IPR045760">
    <property type="entry name" value="DAP_DH_C"/>
</dbReference>
<evidence type="ECO:0000259" key="3">
    <source>
        <dbReference type="Pfam" id="PF01113"/>
    </source>
</evidence>
<dbReference type="InterPro" id="IPR036291">
    <property type="entry name" value="NAD(P)-bd_dom_sf"/>
</dbReference>
<feature type="domain" description="Dihydrodipicolinate reductase N-terminal" evidence="3">
    <location>
        <begin position="11"/>
        <end position="96"/>
    </location>
</feature>
<keyword evidence="2" id="KW-0560">Oxidoreductase</keyword>
<evidence type="ECO:0000256" key="2">
    <source>
        <dbReference type="ARBA" id="ARBA00023002"/>
    </source>
</evidence>
<keyword evidence="6" id="KW-1185">Reference proteome</keyword>
<accession>A0A7V8SZE7</accession>
<dbReference type="AlphaFoldDB" id="A0A7V8SZE7"/>
<feature type="non-terminal residue" evidence="5">
    <location>
        <position position="286"/>
    </location>
</feature>